<feature type="region of interest" description="Disordered" evidence="1">
    <location>
        <begin position="1"/>
        <end position="23"/>
    </location>
</feature>
<organism evidence="2">
    <name type="scientific">Genomoviridae sp</name>
    <dbReference type="NCBI Taxonomy" id="2202565"/>
    <lineage>
        <taxon>Viruses</taxon>
        <taxon>Monodnaviria</taxon>
        <taxon>Shotokuvirae</taxon>
        <taxon>Cressdnaviricota</taxon>
        <taxon>Repensiviricetes</taxon>
        <taxon>Geplafuvirales</taxon>
        <taxon>Genomoviridae</taxon>
    </lineage>
</organism>
<dbReference type="EMBL" id="MT138093">
    <property type="protein sequence ID" value="QJI53646.1"/>
    <property type="molecule type" value="Genomic_DNA"/>
</dbReference>
<accession>A0A6M3YU84</accession>
<feature type="compositionally biased region" description="Pro residues" evidence="1">
    <location>
        <begin position="1"/>
        <end position="10"/>
    </location>
</feature>
<proteinExistence type="predicted"/>
<evidence type="ECO:0000313" key="2">
    <source>
        <dbReference type="EMBL" id="QJI53646.1"/>
    </source>
</evidence>
<protein>
    <submittedName>
        <fullName evidence="2">Putative capsid protein</fullName>
    </submittedName>
</protein>
<name>A0A6M3YU84_9VIRU</name>
<sequence length="346" mass="38525">MNDALPPPPKLRSTPNVSPTVRPTHLSKDFVRASSLHTLRRPITPPILRRENATLSQLSSQDVLSVHATQSRSTRRKIIETVALKKRDDMMLQSYVTATDPYATVGTQLPAVLRGNFNGSGVPADGPLDRTPYAFLWCATARGITDSVSNSARTVLDPYMVGLREAIEIQVTTGCPWQWRRICFTTKRDMVAALGTTGNSKFFTGLSDSSARRTIATLAGNRNTGEQYALYELLFQGQNATDWVDPMVAKVDTTRASIRYDKTKTISCGNERGMIRKYRRWHSMNKRLVYNGDESGGNEISSDFSTRDAPGMGDYYVLDLFRARNGAAADDVLTFSPQATLYWHEK</sequence>
<reference evidence="2" key="1">
    <citation type="submission" date="2020-01" db="EMBL/GenBank/DDBJ databases">
        <title>Viral genomes from wild and zoo birds in China.</title>
        <authorList>
            <person name="Yao Y."/>
            <person name="Shan T."/>
            <person name="Yang S."/>
            <person name="Zhang W."/>
        </authorList>
    </citation>
    <scope>NUCLEOTIDE SEQUENCE</scope>
    <source>
        <strain evidence="2">Wftcra73cir2</strain>
    </source>
</reference>
<evidence type="ECO:0000256" key="1">
    <source>
        <dbReference type="SAM" id="MobiDB-lite"/>
    </source>
</evidence>